<dbReference type="Proteomes" id="UP000182235">
    <property type="component" value="Unassembled WGS sequence"/>
</dbReference>
<dbReference type="OrthoDB" id="4170704at2759"/>
<dbReference type="VEuPathDB" id="FungiDB:AJ78_01415"/>
<accession>A0A1J9PQU0</accession>
<dbReference type="EMBL" id="LGRN01000031">
    <property type="protein sequence ID" value="OJD18574.1"/>
    <property type="molecule type" value="Genomic_DNA"/>
</dbReference>
<comment type="caution">
    <text evidence="1">The sequence shown here is derived from an EMBL/GenBank/DDBJ whole genome shotgun (WGS) entry which is preliminary data.</text>
</comment>
<protein>
    <submittedName>
        <fullName evidence="1">Uncharacterized protein</fullName>
    </submittedName>
</protein>
<evidence type="ECO:0000313" key="1">
    <source>
        <dbReference type="EMBL" id="OJD18574.1"/>
    </source>
</evidence>
<keyword evidence="2" id="KW-1185">Reference proteome</keyword>
<reference evidence="1 2" key="1">
    <citation type="submission" date="2015-07" db="EMBL/GenBank/DDBJ databases">
        <title>Emmonsia species relationships and genome sequence.</title>
        <authorList>
            <consortium name="The Broad Institute Genomics Platform"/>
            <person name="Cuomo C.A."/>
            <person name="Munoz J.F."/>
            <person name="Imamovic A."/>
            <person name="Priest M.E."/>
            <person name="Young S."/>
            <person name="Clay O.K."/>
            <person name="McEwen J.G."/>
        </authorList>
    </citation>
    <scope>NUCLEOTIDE SEQUENCE [LARGE SCALE GENOMIC DNA]</scope>
    <source>
        <strain evidence="1 2">UAMH 9510</strain>
    </source>
</reference>
<dbReference type="AlphaFoldDB" id="A0A1J9PQU0"/>
<dbReference type="STRING" id="1447872.A0A1J9PQU0"/>
<gene>
    <name evidence="1" type="ORF">AJ78_01415</name>
</gene>
<organism evidence="1 2">
    <name type="scientific">Emergomyces pasteurianus Ep9510</name>
    <dbReference type="NCBI Taxonomy" id="1447872"/>
    <lineage>
        <taxon>Eukaryota</taxon>
        <taxon>Fungi</taxon>
        <taxon>Dikarya</taxon>
        <taxon>Ascomycota</taxon>
        <taxon>Pezizomycotina</taxon>
        <taxon>Eurotiomycetes</taxon>
        <taxon>Eurotiomycetidae</taxon>
        <taxon>Onygenales</taxon>
        <taxon>Ajellomycetaceae</taxon>
        <taxon>Emergomyces</taxon>
    </lineage>
</organism>
<name>A0A1J9PQU0_9EURO</name>
<sequence>MIDSTATTASVMIDFSESGFDLICSINSKVECSQDVENIKVGSAITRDAQGKFVYNSLTEIVELLHNDTIIKSPFPDSEIEDHIQDIVIEVSVYRRLGSHERLVELVGGFRDDLYHSLEYEAAKLSLRCALNIKIIDFYGSSINESKPTSDRFALRSNEILWRKQSSLGAEMNKLFKAKKFPSVSAIPCGRTTKQCWLSQIELAQQVRISVGNVTRDRLNVDYSGSPKYRLYSLTASKRAVDELRNVTRSEVIETRDSRLYQGACHLWFMKPG</sequence>
<proteinExistence type="predicted"/>
<evidence type="ECO:0000313" key="2">
    <source>
        <dbReference type="Proteomes" id="UP000182235"/>
    </source>
</evidence>